<feature type="region of interest" description="Disordered" evidence="5">
    <location>
        <begin position="1"/>
        <end position="21"/>
    </location>
</feature>
<dbReference type="SUPFAM" id="SSF46785">
    <property type="entry name" value="Winged helix' DNA-binding domain"/>
    <property type="match status" value="1"/>
</dbReference>
<dbReference type="Proteomes" id="UP000198606">
    <property type="component" value="Unassembled WGS sequence"/>
</dbReference>
<dbReference type="AlphaFoldDB" id="A0A1G7YVH8"/>
<dbReference type="PANTHER" id="PTHR30419:SF8">
    <property type="entry name" value="NITROGEN ASSIMILATION TRANSCRIPTIONAL ACTIVATOR-RELATED"/>
    <property type="match status" value="1"/>
</dbReference>
<dbReference type="PROSITE" id="PS50931">
    <property type="entry name" value="HTH_LYSR"/>
    <property type="match status" value="1"/>
</dbReference>
<comment type="similarity">
    <text evidence="1">Belongs to the LysR transcriptional regulatory family.</text>
</comment>
<dbReference type="GO" id="GO:0003677">
    <property type="term" value="F:DNA binding"/>
    <property type="evidence" value="ECO:0007669"/>
    <property type="project" value="UniProtKB-KW"/>
</dbReference>
<feature type="compositionally biased region" description="Polar residues" evidence="5">
    <location>
        <begin position="10"/>
        <end position="19"/>
    </location>
</feature>
<dbReference type="Gene3D" id="3.40.190.290">
    <property type="match status" value="1"/>
</dbReference>
<keyword evidence="3 7" id="KW-0238">DNA-binding</keyword>
<proteinExistence type="inferred from homology"/>
<dbReference type="SUPFAM" id="SSF53850">
    <property type="entry name" value="Periplasmic binding protein-like II"/>
    <property type="match status" value="1"/>
</dbReference>
<dbReference type="EMBL" id="FNDG01000002">
    <property type="protein sequence ID" value="SDH00518.1"/>
    <property type="molecule type" value="Genomic_DNA"/>
</dbReference>
<gene>
    <name evidence="7" type="ORF">SAMN05216588_10293</name>
</gene>
<keyword evidence="4" id="KW-0804">Transcription</keyword>
<sequence length="341" mass="36822">MQRIDKRPAPSQNPFSASDNDNKVRAAMDIGIARHLKIPQLRLIAAIAEHGQLGLAADELTITQPAASRMLADIEQTLGARLFERHAKGMLPTLIGRALAQRSHNMLVELRDLAQDVEELKRGEGGITTVGAVTGAAVGFVIPAIRQLKAISPRAEVHVNVAASDVLVHDLAAGKNDFVLARLPRGVNPADFEVFPARTETLRLMVRQDHPLANVDQVTLHDLSPYEWVMQSHRAPIREAMETAFLSAGAPLPTNITNTTSLLAMIAILVSSSAIAPLASEVPELLLGDQVDARLKVLPLNVTIEMSPYYLLLVKGRQLSPVANRLRRLVAAGLNGPASRS</sequence>
<dbReference type="InterPro" id="IPR036388">
    <property type="entry name" value="WH-like_DNA-bd_sf"/>
</dbReference>
<dbReference type="Gene3D" id="1.10.10.10">
    <property type="entry name" value="Winged helix-like DNA-binding domain superfamily/Winged helix DNA-binding domain"/>
    <property type="match status" value="1"/>
</dbReference>
<organism evidence="7 8">
    <name type="scientific">Phytopseudomonas flavescens</name>
    <dbReference type="NCBI Taxonomy" id="29435"/>
    <lineage>
        <taxon>Bacteria</taxon>
        <taxon>Pseudomonadati</taxon>
        <taxon>Pseudomonadota</taxon>
        <taxon>Gammaproteobacteria</taxon>
        <taxon>Pseudomonadales</taxon>
        <taxon>Pseudomonadaceae</taxon>
        <taxon>Phytopseudomonas</taxon>
    </lineage>
</organism>
<dbReference type="InterPro" id="IPR000847">
    <property type="entry name" value="LysR_HTH_N"/>
</dbReference>
<dbReference type="InterPro" id="IPR005119">
    <property type="entry name" value="LysR_subst-bd"/>
</dbReference>
<dbReference type="PRINTS" id="PR00039">
    <property type="entry name" value="HTHLYSR"/>
</dbReference>
<dbReference type="GO" id="GO:0005829">
    <property type="term" value="C:cytosol"/>
    <property type="evidence" value="ECO:0007669"/>
    <property type="project" value="TreeGrafter"/>
</dbReference>
<evidence type="ECO:0000259" key="6">
    <source>
        <dbReference type="PROSITE" id="PS50931"/>
    </source>
</evidence>
<dbReference type="Pfam" id="PF03466">
    <property type="entry name" value="LysR_substrate"/>
    <property type="match status" value="1"/>
</dbReference>
<dbReference type="PANTHER" id="PTHR30419">
    <property type="entry name" value="HTH-TYPE TRANSCRIPTIONAL REGULATOR YBHD"/>
    <property type="match status" value="1"/>
</dbReference>
<keyword evidence="2" id="KW-0805">Transcription regulation</keyword>
<evidence type="ECO:0000256" key="4">
    <source>
        <dbReference type="ARBA" id="ARBA00023163"/>
    </source>
</evidence>
<evidence type="ECO:0000256" key="1">
    <source>
        <dbReference type="ARBA" id="ARBA00009437"/>
    </source>
</evidence>
<dbReference type="GO" id="GO:0003700">
    <property type="term" value="F:DNA-binding transcription factor activity"/>
    <property type="evidence" value="ECO:0007669"/>
    <property type="project" value="InterPro"/>
</dbReference>
<evidence type="ECO:0000256" key="5">
    <source>
        <dbReference type="SAM" id="MobiDB-lite"/>
    </source>
</evidence>
<reference evidence="7 8" key="1">
    <citation type="submission" date="2016-10" db="EMBL/GenBank/DDBJ databases">
        <authorList>
            <person name="de Groot N.N."/>
        </authorList>
    </citation>
    <scope>NUCLEOTIDE SEQUENCE [LARGE SCALE GENOMIC DNA]</scope>
    <source>
        <strain evidence="7 8">LMG 18387</strain>
    </source>
</reference>
<evidence type="ECO:0000313" key="7">
    <source>
        <dbReference type="EMBL" id="SDH00518.1"/>
    </source>
</evidence>
<dbReference type="STRING" id="29435.SAMN05216588_10293"/>
<evidence type="ECO:0000256" key="2">
    <source>
        <dbReference type="ARBA" id="ARBA00023015"/>
    </source>
</evidence>
<dbReference type="InterPro" id="IPR036390">
    <property type="entry name" value="WH_DNA-bd_sf"/>
</dbReference>
<dbReference type="Pfam" id="PF00126">
    <property type="entry name" value="HTH_1"/>
    <property type="match status" value="1"/>
</dbReference>
<dbReference type="InterPro" id="IPR050950">
    <property type="entry name" value="HTH-type_LysR_regulators"/>
</dbReference>
<protein>
    <submittedName>
        <fullName evidence="7">DNA-binding transcriptional regulator, LysR family</fullName>
    </submittedName>
</protein>
<evidence type="ECO:0000256" key="3">
    <source>
        <dbReference type="ARBA" id="ARBA00023125"/>
    </source>
</evidence>
<evidence type="ECO:0000313" key="8">
    <source>
        <dbReference type="Proteomes" id="UP000198606"/>
    </source>
</evidence>
<accession>A0A1G7YVH8</accession>
<name>A0A1G7YVH8_9GAMM</name>
<feature type="domain" description="HTH lysR-type" evidence="6">
    <location>
        <begin position="36"/>
        <end position="93"/>
    </location>
</feature>